<proteinExistence type="predicted"/>
<dbReference type="InterPro" id="IPR005702">
    <property type="entry name" value="Wzc-like_C"/>
</dbReference>
<evidence type="ECO:0000259" key="9">
    <source>
        <dbReference type="Pfam" id="PF13614"/>
    </source>
</evidence>
<keyword evidence="6" id="KW-0175">Coiled coil</keyword>
<dbReference type="PANTHER" id="PTHR32309:SF31">
    <property type="entry name" value="CAPSULAR EXOPOLYSACCHARIDE FAMILY"/>
    <property type="match status" value="1"/>
</dbReference>
<keyword evidence="11" id="KW-1185">Reference proteome</keyword>
<accession>A0A517MNB1</accession>
<organism evidence="10 11">
    <name type="scientific">Roseimaritima multifibrata</name>
    <dbReference type="NCBI Taxonomy" id="1930274"/>
    <lineage>
        <taxon>Bacteria</taxon>
        <taxon>Pseudomonadati</taxon>
        <taxon>Planctomycetota</taxon>
        <taxon>Planctomycetia</taxon>
        <taxon>Pirellulales</taxon>
        <taxon>Pirellulaceae</taxon>
        <taxon>Roseimaritima</taxon>
    </lineage>
</organism>
<keyword evidence="8" id="KW-0812">Transmembrane</keyword>
<dbReference type="GO" id="GO:0004715">
    <property type="term" value="F:non-membrane spanning protein tyrosine kinase activity"/>
    <property type="evidence" value="ECO:0007669"/>
    <property type="project" value="UniProtKB-EC"/>
</dbReference>
<keyword evidence="4" id="KW-0067">ATP-binding</keyword>
<keyword evidence="1 10" id="KW-0808">Transferase</keyword>
<dbReference type="InterPro" id="IPR050445">
    <property type="entry name" value="Bact_polysacc_biosynth/exp"/>
</dbReference>
<dbReference type="OrthoDB" id="236626at2"/>
<protein>
    <submittedName>
        <fullName evidence="10">Tyrosine-protein kinase YwqD</fullName>
        <ecNumber evidence="10">2.7.10.2</ecNumber>
    </submittedName>
</protein>
<dbReference type="GO" id="GO:0005524">
    <property type="term" value="F:ATP binding"/>
    <property type="evidence" value="ECO:0007669"/>
    <property type="project" value="UniProtKB-KW"/>
</dbReference>
<dbReference type="InterPro" id="IPR027417">
    <property type="entry name" value="P-loop_NTPase"/>
</dbReference>
<dbReference type="PANTHER" id="PTHR32309">
    <property type="entry name" value="TYROSINE-PROTEIN KINASE"/>
    <property type="match status" value="1"/>
</dbReference>
<keyword evidence="5" id="KW-0829">Tyrosine-protein kinase</keyword>
<evidence type="ECO:0000256" key="8">
    <source>
        <dbReference type="SAM" id="Phobius"/>
    </source>
</evidence>
<feature type="coiled-coil region" evidence="6">
    <location>
        <begin position="387"/>
        <end position="414"/>
    </location>
</feature>
<keyword evidence="8" id="KW-0472">Membrane</keyword>
<feature type="compositionally biased region" description="Basic and acidic residues" evidence="7">
    <location>
        <begin position="11"/>
        <end position="28"/>
    </location>
</feature>
<evidence type="ECO:0000313" key="10">
    <source>
        <dbReference type="EMBL" id="QDS96373.1"/>
    </source>
</evidence>
<evidence type="ECO:0000313" key="11">
    <source>
        <dbReference type="Proteomes" id="UP000320672"/>
    </source>
</evidence>
<dbReference type="Pfam" id="PF13614">
    <property type="entry name" value="AAA_31"/>
    <property type="match status" value="1"/>
</dbReference>
<reference evidence="10 11" key="1">
    <citation type="submission" date="2019-02" db="EMBL/GenBank/DDBJ databases">
        <title>Deep-cultivation of Planctomycetes and their phenomic and genomic characterization uncovers novel biology.</title>
        <authorList>
            <person name="Wiegand S."/>
            <person name="Jogler M."/>
            <person name="Boedeker C."/>
            <person name="Pinto D."/>
            <person name="Vollmers J."/>
            <person name="Rivas-Marin E."/>
            <person name="Kohn T."/>
            <person name="Peeters S.H."/>
            <person name="Heuer A."/>
            <person name="Rast P."/>
            <person name="Oberbeckmann S."/>
            <person name="Bunk B."/>
            <person name="Jeske O."/>
            <person name="Meyerdierks A."/>
            <person name="Storesund J.E."/>
            <person name="Kallscheuer N."/>
            <person name="Luecker S."/>
            <person name="Lage O.M."/>
            <person name="Pohl T."/>
            <person name="Merkel B.J."/>
            <person name="Hornburger P."/>
            <person name="Mueller R.-W."/>
            <person name="Bruemmer F."/>
            <person name="Labrenz M."/>
            <person name="Spormann A.M."/>
            <person name="Op den Camp H."/>
            <person name="Overmann J."/>
            <person name="Amann R."/>
            <person name="Jetten M.S.M."/>
            <person name="Mascher T."/>
            <person name="Medema M.H."/>
            <person name="Devos D.P."/>
            <person name="Kaster A.-K."/>
            <person name="Ovreas L."/>
            <person name="Rohde M."/>
            <person name="Galperin M.Y."/>
            <person name="Jogler C."/>
        </authorList>
    </citation>
    <scope>NUCLEOTIDE SEQUENCE [LARGE SCALE GENOMIC DNA]</scope>
    <source>
        <strain evidence="10 11">FF011L</strain>
    </source>
</reference>
<dbReference type="AlphaFoldDB" id="A0A517MNB1"/>
<dbReference type="NCBIfam" id="TIGR01007">
    <property type="entry name" value="eps_fam"/>
    <property type="match status" value="1"/>
</dbReference>
<name>A0A517MNB1_9BACT</name>
<evidence type="ECO:0000256" key="3">
    <source>
        <dbReference type="ARBA" id="ARBA00022777"/>
    </source>
</evidence>
<gene>
    <name evidence="10" type="primary">ywqD</name>
    <name evidence="10" type="ORF">FF011L_51810</name>
</gene>
<feature type="transmembrane region" description="Helical" evidence="8">
    <location>
        <begin position="50"/>
        <end position="76"/>
    </location>
</feature>
<dbReference type="EC" id="2.7.10.2" evidence="10"/>
<dbReference type="Gene3D" id="3.40.50.300">
    <property type="entry name" value="P-loop containing nucleotide triphosphate hydrolases"/>
    <property type="match status" value="1"/>
</dbReference>
<evidence type="ECO:0000256" key="2">
    <source>
        <dbReference type="ARBA" id="ARBA00022741"/>
    </source>
</evidence>
<dbReference type="EMBL" id="CP036262">
    <property type="protein sequence ID" value="QDS96373.1"/>
    <property type="molecule type" value="Genomic_DNA"/>
</dbReference>
<evidence type="ECO:0000256" key="1">
    <source>
        <dbReference type="ARBA" id="ARBA00022679"/>
    </source>
</evidence>
<dbReference type="CDD" id="cd05387">
    <property type="entry name" value="BY-kinase"/>
    <property type="match status" value="1"/>
</dbReference>
<keyword evidence="2" id="KW-0547">Nucleotide-binding</keyword>
<dbReference type="Proteomes" id="UP000320672">
    <property type="component" value="Chromosome"/>
</dbReference>
<evidence type="ECO:0000256" key="7">
    <source>
        <dbReference type="SAM" id="MobiDB-lite"/>
    </source>
</evidence>
<feature type="coiled-coil region" evidence="6">
    <location>
        <begin position="324"/>
        <end position="351"/>
    </location>
</feature>
<keyword evidence="3 10" id="KW-0418">Kinase</keyword>
<evidence type="ECO:0000256" key="6">
    <source>
        <dbReference type="SAM" id="Coils"/>
    </source>
</evidence>
<sequence length="758" mass="83701">MDNRITPSNEYRVDRSAAPRGPVERRVEPPAAKGQEFDPRLIWVTFRRCWLWAVPLGLALASVAAYAVFATFVPMYQATHLLEKNQDYVVFEGVMPTSANLAGSERQLIYTDMVLDEVLAKPEIQSLPAFADTQLAKDTMRKYMRVSGAGSASLTISYQDPDPQHAALICNEIVEAYLARREQFDNERVANLESWLSPSIDLWKEEVAGHGRRVRELSKAAYGFDPTMRVEGLENDLSVLGSLRRDLADLIVEESILEAKIAMRKAGGKDIREVVKTLPEITIPEPTSAEIARYVSSDGEVAKHRGLLADREKKIRGMEDAGFASLRQDHYEDLKKQADELRKQVQAAEKVARDRAPEVLQKHAMELAQRERESQLANLEVSTKASLASQEVQLAELKSKRSILQQEYDLEKGRLEQKGGDAADLRFAQEDREIAVGILAKLNERLAAIRTERRRGMTIQTLAAAKPPNKPLVPVPVKKMVVAGGAAFMIPFLLGLLLEFRSQRICDASGFDGQSLAPVIGEVARLPSRAGSSKRQRVFEESIDTLRANLMLSKDTRDVRTISVASSLSGEGKSSVSSQLAISLAKACGETILLIDADLRKPDQHAIFGLEMGPGLTRVLSEDVKLEDAVDKSLGDLVHVLPAGLMHQSPHRLLNSSAIRDLLDQALAKYRYVVIDTAPVLAAGETLAIAAETDATLVCMMRDLSRTDTAIRSQRRLEAAGANVVGSVFSGVPYQQYSYRYGDYNYLMAPEANQPAIK</sequence>
<keyword evidence="8" id="KW-1133">Transmembrane helix</keyword>
<feature type="region of interest" description="Disordered" evidence="7">
    <location>
        <begin position="1"/>
        <end position="31"/>
    </location>
</feature>
<dbReference type="KEGG" id="rml:FF011L_51810"/>
<evidence type="ECO:0000256" key="4">
    <source>
        <dbReference type="ARBA" id="ARBA00022840"/>
    </source>
</evidence>
<dbReference type="InterPro" id="IPR025669">
    <property type="entry name" value="AAA_dom"/>
</dbReference>
<dbReference type="SUPFAM" id="SSF52540">
    <property type="entry name" value="P-loop containing nucleoside triphosphate hydrolases"/>
    <property type="match status" value="1"/>
</dbReference>
<feature type="domain" description="AAA" evidence="9">
    <location>
        <begin position="560"/>
        <end position="691"/>
    </location>
</feature>
<evidence type="ECO:0000256" key="5">
    <source>
        <dbReference type="ARBA" id="ARBA00023137"/>
    </source>
</evidence>